<dbReference type="GO" id="GO:0006032">
    <property type="term" value="P:chitin catabolic process"/>
    <property type="evidence" value="ECO:0007669"/>
    <property type="project" value="UniProtKB-KW"/>
</dbReference>
<feature type="domain" description="GH18" evidence="16">
    <location>
        <begin position="461"/>
        <end position="835"/>
    </location>
</feature>
<dbReference type="InterPro" id="IPR017853">
    <property type="entry name" value="GH"/>
</dbReference>
<dbReference type="PROSITE" id="PS01095">
    <property type="entry name" value="GH18_1"/>
    <property type="match status" value="1"/>
</dbReference>
<evidence type="ECO:0000256" key="5">
    <source>
        <dbReference type="ARBA" id="ARBA00022525"/>
    </source>
</evidence>
<evidence type="ECO:0000256" key="11">
    <source>
        <dbReference type="ARBA" id="ARBA00023295"/>
    </source>
</evidence>
<evidence type="ECO:0000256" key="4">
    <source>
        <dbReference type="ARBA" id="ARBA00012729"/>
    </source>
</evidence>
<evidence type="ECO:0000313" key="17">
    <source>
        <dbReference type="EMBL" id="KAJ6443502.1"/>
    </source>
</evidence>
<dbReference type="Pfam" id="PF00704">
    <property type="entry name" value="Glyco_hydro_18"/>
    <property type="match status" value="1"/>
</dbReference>
<comment type="similarity">
    <text evidence="3">Belongs to the glycosyl hydrolase 18 family. Chitinase class V subfamily.</text>
</comment>
<protein>
    <recommendedName>
        <fullName evidence="4">chitinase</fullName>
        <ecNumber evidence="4">3.2.1.14</ecNumber>
    </recommendedName>
</protein>
<comment type="caution">
    <text evidence="17">The sequence shown here is derived from an EMBL/GenBank/DDBJ whole genome shotgun (WGS) entry which is preliminary data.</text>
</comment>
<dbReference type="InterPro" id="IPR053214">
    <property type="entry name" value="LysM12-like"/>
</dbReference>
<keyword evidence="8" id="KW-0146">Chitin degradation</keyword>
<comment type="similarity">
    <text evidence="13">Belongs to the secreted LysM effector family.</text>
</comment>
<dbReference type="Gene3D" id="3.20.20.80">
    <property type="entry name" value="Glycosidases"/>
    <property type="match status" value="1"/>
</dbReference>
<evidence type="ECO:0000259" key="16">
    <source>
        <dbReference type="PROSITE" id="PS51910"/>
    </source>
</evidence>
<evidence type="ECO:0000256" key="9">
    <source>
        <dbReference type="ARBA" id="ARBA00023026"/>
    </source>
</evidence>
<evidence type="ECO:0000313" key="18">
    <source>
        <dbReference type="Proteomes" id="UP001163105"/>
    </source>
</evidence>
<dbReference type="PANTHER" id="PTHR47700:SF2">
    <property type="entry name" value="CHITINASE"/>
    <property type="match status" value="1"/>
</dbReference>
<dbReference type="GO" id="GO:0008061">
    <property type="term" value="F:chitin binding"/>
    <property type="evidence" value="ECO:0007669"/>
    <property type="project" value="UniProtKB-KW"/>
</dbReference>
<reference evidence="17" key="1">
    <citation type="submission" date="2023-01" db="EMBL/GenBank/DDBJ databases">
        <title>The growth and conidiation of Purpureocillium lavendulum are regulated by nitrogen source and histone H3K14 acetylation.</title>
        <authorList>
            <person name="Tang P."/>
            <person name="Han J."/>
            <person name="Zhang C."/>
            <person name="Tang P."/>
            <person name="Qi F."/>
            <person name="Zhang K."/>
            <person name="Liang L."/>
        </authorList>
    </citation>
    <scope>NUCLEOTIDE SEQUENCE</scope>
    <source>
        <strain evidence="17">YMF1.00683</strain>
    </source>
</reference>
<evidence type="ECO:0000256" key="8">
    <source>
        <dbReference type="ARBA" id="ARBA00023024"/>
    </source>
</evidence>
<sequence length="1388" mass="151718">MGAQNPAKWTLYSSVERLKICSEPVLFQVSLSAPVKAGQSTRVRACTAGDSENMLNSIIQDAPETKPDPSRIAKRGALAFAPDAVKDGSSVQVASWGTTRQSGSKAAADGLDILSKIKGWIAAGKDDKQPTAIFGILNGTMAAYYGGARVEHGPSAKSLFAKLSSEVKDNGVADRLAVQHCGETGSEITGGVTTGAILSTDGDFQSLQGALISWSKAKCPAGAIKTTPVKDLSLKFYHFAKPNATSIRVRDSECRYILVEQNDSCPKLAARCGITPAKYTEYNPGKDHCNKLRAQQPVCCGPGTVPDFRPDPNADGTCHSYEVKPLDTCDGLSAKYTLNDGQLMQMNRNTWGWTGCDPLGLGIAICLSKGKPPLPAAVDNAVCGPTKPGTKPPRGDQTLSDLNPCPLKVCCNVWGQCGTTDEFCLEKKSETGAPGTSGLHNGCIQNCGMDIVNKDKSPKEFRTLGYFEAWNYDRNCLHMDISKVKNHKRHYTDVHFSFAEISKDFDVVIPEKTGKQWGHFLKLVGNGTPRKIVAFGGWAFSTEGRSYQIFRDVVKPENRKAFAEKVVDFAINNDLDGIDFDWEYPGAPDIPGVPPGDKADGSNYLALLTEVRKLLPAGKTLSIAAPASFWYLKGFPIDRMEPLLDYIVYMTYDLHGQWDSGNPHSAPGCPAGNCLRSHVNWTETENALAMITKAGVPTSKILLGVSSYGRSFKMAEKGCTGPMCTYLGDKDSPAKKGPCTNTSGYISNAEIKDIIQTNKNVDSWYDKDTRSNYLVYDETEWVAWMDNNVRDDRVDFAKGTNFGGTIEWAIDLEDFVSTGDPIDVDDSDDDVLPACDGHYDTIDDLIKDEDNVDYWCAPQYLLDILGRELADDLSRYDKIMDDGYDKYFSIYGTYIAKGSYKAASDFMFDHGKEWFNCNISEVVTCCLGCDSIPDYSCTQCLPPGECKIQSGNDDALRLIHSTIEECPPDYSKAGMGPAKYRDITWTLKDGKEDDFWAEIEAEVGIPKKKMELSDTGEYIYGFGTNTNCHYSKRDHDNSTLGDDGDDMDLISRDLARRNIKKDCMGKGYWTGAQSRVSEDDVTNPKDTVKKALDKSSGLVSDLASLALEVKSGMYKGDAADLIDAVAMPIYMIREGLDYMDTVVEMAKDIEKAEKKTLIVNLLSAILFVVPALGEAIGTLGLATLGRALVTIGELGNTGLGIYSVVDNPKAAPIFIFGLVLSAKGIRDSNNVVKAAKARRAMPHEDIVGFSTKVAERLAQIDKVMSKGKGKAIHDGDDVDTKRRQLDAQDIPHGEQCRFARRIYALPRRAHCRRYAADVDDGRLLSGQQQRETGLDQGQWAEEVDVEHFAAVSEVDVGKRHEAENGCVVDEHVEAAPADPPYLLRHSSQ</sequence>
<evidence type="ECO:0000256" key="6">
    <source>
        <dbReference type="ARBA" id="ARBA00022669"/>
    </source>
</evidence>
<evidence type="ECO:0000256" key="10">
    <source>
        <dbReference type="ARBA" id="ARBA00023277"/>
    </source>
</evidence>
<dbReference type="CDD" id="cd00035">
    <property type="entry name" value="ChtBD1"/>
    <property type="match status" value="1"/>
</dbReference>
<keyword evidence="12" id="KW-0624">Polysaccharide degradation</keyword>
<keyword evidence="5" id="KW-0964">Secreted</keyword>
<evidence type="ECO:0000256" key="12">
    <source>
        <dbReference type="ARBA" id="ARBA00023326"/>
    </source>
</evidence>
<keyword evidence="18" id="KW-1185">Reference proteome</keyword>
<dbReference type="GO" id="GO:0005576">
    <property type="term" value="C:extracellular region"/>
    <property type="evidence" value="ECO:0007669"/>
    <property type="project" value="UniProtKB-SubCell"/>
</dbReference>
<evidence type="ECO:0000256" key="7">
    <source>
        <dbReference type="ARBA" id="ARBA00022801"/>
    </source>
</evidence>
<feature type="domain" description="LysM" evidence="15">
    <location>
        <begin position="255"/>
        <end position="300"/>
    </location>
</feature>
<dbReference type="PANTHER" id="PTHR47700">
    <property type="entry name" value="V CHITINASE, PUTATIVE (AFU_ORTHOLOGUE AFUA_6G13720)-RELATED"/>
    <property type="match status" value="1"/>
</dbReference>
<dbReference type="Gene3D" id="3.10.350.10">
    <property type="entry name" value="LysM domain"/>
    <property type="match status" value="2"/>
</dbReference>
<comment type="subcellular location">
    <subcellularLocation>
        <location evidence="2">Secreted</location>
    </subcellularLocation>
</comment>
<dbReference type="SMART" id="SM00636">
    <property type="entry name" value="Glyco_18"/>
    <property type="match status" value="1"/>
</dbReference>
<keyword evidence="10" id="KW-0119">Carbohydrate metabolism</keyword>
<dbReference type="EMBL" id="JAQHRD010000003">
    <property type="protein sequence ID" value="KAJ6443502.1"/>
    <property type="molecule type" value="Genomic_DNA"/>
</dbReference>
<dbReference type="Proteomes" id="UP001163105">
    <property type="component" value="Unassembled WGS sequence"/>
</dbReference>
<dbReference type="InterPro" id="IPR011583">
    <property type="entry name" value="Chitinase_II/V-like_cat"/>
</dbReference>
<dbReference type="InterPro" id="IPR036861">
    <property type="entry name" value="Endochitinase-like_sf"/>
</dbReference>
<evidence type="ECO:0000256" key="3">
    <source>
        <dbReference type="ARBA" id="ARBA00008682"/>
    </source>
</evidence>
<evidence type="ECO:0000256" key="2">
    <source>
        <dbReference type="ARBA" id="ARBA00004613"/>
    </source>
</evidence>
<organism evidence="17 18">
    <name type="scientific">Purpureocillium lavendulum</name>
    <dbReference type="NCBI Taxonomy" id="1247861"/>
    <lineage>
        <taxon>Eukaryota</taxon>
        <taxon>Fungi</taxon>
        <taxon>Dikarya</taxon>
        <taxon>Ascomycota</taxon>
        <taxon>Pezizomycotina</taxon>
        <taxon>Sordariomycetes</taxon>
        <taxon>Hypocreomycetidae</taxon>
        <taxon>Hypocreales</taxon>
        <taxon>Ophiocordycipitaceae</taxon>
        <taxon>Purpureocillium</taxon>
    </lineage>
</organism>
<comment type="catalytic activity">
    <reaction evidence="1">
        <text>Random endo-hydrolysis of N-acetyl-beta-D-glucosaminide (1-&gt;4)-beta-linkages in chitin and chitodextrins.</text>
        <dbReference type="EC" id="3.2.1.14"/>
    </reaction>
</comment>
<dbReference type="SUPFAM" id="SSF57016">
    <property type="entry name" value="Plant lectins/antimicrobial peptides"/>
    <property type="match status" value="1"/>
</dbReference>
<dbReference type="InterPro" id="IPR029070">
    <property type="entry name" value="Chitinase_insertion_sf"/>
</dbReference>
<dbReference type="InterPro" id="IPR001579">
    <property type="entry name" value="Glyco_hydro_18_chit_AS"/>
</dbReference>
<dbReference type="PROSITE" id="PS51782">
    <property type="entry name" value="LYSM"/>
    <property type="match status" value="2"/>
</dbReference>
<keyword evidence="7 14" id="KW-0378">Hydrolase</keyword>
<gene>
    <name evidence="17" type="ORF">O9K51_04681</name>
</gene>
<evidence type="ECO:0000256" key="14">
    <source>
        <dbReference type="RuleBase" id="RU000489"/>
    </source>
</evidence>
<feature type="domain" description="LysM" evidence="15">
    <location>
        <begin position="319"/>
        <end position="367"/>
    </location>
</feature>
<evidence type="ECO:0000259" key="15">
    <source>
        <dbReference type="PROSITE" id="PS51782"/>
    </source>
</evidence>
<evidence type="ECO:0000256" key="13">
    <source>
        <dbReference type="ARBA" id="ARBA00044955"/>
    </source>
</evidence>
<dbReference type="Gene3D" id="3.30.60.10">
    <property type="entry name" value="Endochitinase-like"/>
    <property type="match status" value="1"/>
</dbReference>
<accession>A0AB34FVU3</accession>
<keyword evidence="11 14" id="KW-0326">Glycosidase</keyword>
<dbReference type="EC" id="3.2.1.14" evidence="4"/>
<dbReference type="GO" id="GO:0000272">
    <property type="term" value="P:polysaccharide catabolic process"/>
    <property type="evidence" value="ECO:0007669"/>
    <property type="project" value="UniProtKB-KW"/>
</dbReference>
<dbReference type="SUPFAM" id="SSF54556">
    <property type="entry name" value="Chitinase insertion domain"/>
    <property type="match status" value="1"/>
</dbReference>
<evidence type="ECO:0000256" key="1">
    <source>
        <dbReference type="ARBA" id="ARBA00000822"/>
    </source>
</evidence>
<proteinExistence type="inferred from homology"/>
<dbReference type="SUPFAM" id="SSF51445">
    <property type="entry name" value="(Trans)glycosidases"/>
    <property type="match status" value="1"/>
</dbReference>
<dbReference type="PROSITE" id="PS51910">
    <property type="entry name" value="GH18_2"/>
    <property type="match status" value="1"/>
</dbReference>
<keyword evidence="6" id="KW-0147">Chitin-binding</keyword>
<dbReference type="InterPro" id="IPR001223">
    <property type="entry name" value="Glyco_hydro18_cat"/>
</dbReference>
<dbReference type="Gene3D" id="3.10.50.10">
    <property type="match status" value="1"/>
</dbReference>
<dbReference type="InterPro" id="IPR018392">
    <property type="entry name" value="LysM"/>
</dbReference>
<dbReference type="InterPro" id="IPR036779">
    <property type="entry name" value="LysM_dom_sf"/>
</dbReference>
<name>A0AB34FVU3_9HYPO</name>
<dbReference type="CDD" id="cd02878">
    <property type="entry name" value="GH18_zymocin_alpha"/>
    <property type="match status" value="1"/>
</dbReference>
<dbReference type="GO" id="GO:0008843">
    <property type="term" value="F:endochitinase activity"/>
    <property type="evidence" value="ECO:0007669"/>
    <property type="project" value="UniProtKB-EC"/>
</dbReference>
<keyword evidence="9" id="KW-0843">Virulence</keyword>